<dbReference type="PROSITE" id="PS50097">
    <property type="entry name" value="BTB"/>
    <property type="match status" value="1"/>
</dbReference>
<gene>
    <name evidence="4" type="ORF">BRADI_2g61167v3</name>
</gene>
<evidence type="ECO:0000256" key="1">
    <source>
        <dbReference type="ARBA" id="ARBA00004906"/>
    </source>
</evidence>
<dbReference type="FunCoup" id="I1HVB9">
    <property type="interactions" value="6"/>
</dbReference>
<dbReference type="InterPro" id="IPR002083">
    <property type="entry name" value="MATH/TRAF_dom"/>
</dbReference>
<evidence type="ECO:0000259" key="2">
    <source>
        <dbReference type="PROSITE" id="PS50097"/>
    </source>
</evidence>
<dbReference type="InterPro" id="IPR008974">
    <property type="entry name" value="TRAF-like"/>
</dbReference>
<dbReference type="OrthoDB" id="598013at2759"/>
<dbReference type="HOGENOM" id="CLU_004253_2_2_1"/>
<dbReference type="InParanoid" id="I1HVB9"/>
<sequence>MSDYSCLVPFKLRYAETKNLSQGDAVSSEVVSAGGHLWRIRCYPCGIDDDDEDEEEEAAGYLAIYLELMSKPSARGVKAVFEAFLMNKKGEPSSSHADRIMEVFSPKNLRCWGWPRFAKRRDLESRYVVDGWVTVVWGVMVVRSDDDDPLVVPCSDIGAHLGRLLDDGNSDVSFVVGGDTFPAHRAVLAARSPVFKAELFGSMAESTMSSITLADIAPATFEVFLRFIYTDALPDTPIETCKHLLAVADRYAMERLKIMCAKKLWDGVSVDTVADTLSCAETYSCAELKTK</sequence>
<dbReference type="eggNOG" id="KOG1987">
    <property type="taxonomic scope" value="Eukaryota"/>
</dbReference>
<feature type="domain" description="MATH" evidence="3">
    <location>
        <begin position="1"/>
        <end position="139"/>
    </location>
</feature>
<dbReference type="SMART" id="SM00225">
    <property type="entry name" value="BTB"/>
    <property type="match status" value="1"/>
</dbReference>
<dbReference type="EMBL" id="CM000881">
    <property type="protein sequence ID" value="KQK11610.1"/>
    <property type="molecule type" value="Genomic_DNA"/>
</dbReference>
<reference evidence="4" key="2">
    <citation type="submission" date="2017-06" db="EMBL/GenBank/DDBJ databases">
        <title>WGS assembly of Brachypodium distachyon.</title>
        <authorList>
            <consortium name="The International Brachypodium Initiative"/>
            <person name="Lucas S."/>
            <person name="Harmon-Smith M."/>
            <person name="Lail K."/>
            <person name="Tice H."/>
            <person name="Grimwood J."/>
            <person name="Bruce D."/>
            <person name="Barry K."/>
            <person name="Shu S."/>
            <person name="Lindquist E."/>
            <person name="Wang M."/>
            <person name="Pitluck S."/>
            <person name="Vogel J.P."/>
            <person name="Garvin D.F."/>
            <person name="Mockler T.C."/>
            <person name="Schmutz J."/>
            <person name="Rokhsar D."/>
            <person name="Bevan M.W."/>
        </authorList>
    </citation>
    <scope>NUCLEOTIDE SEQUENCE</scope>
    <source>
        <strain evidence="4">Bd21</strain>
    </source>
</reference>
<protein>
    <recommendedName>
        <fullName evidence="7">BTB domain-containing protein</fullName>
    </recommendedName>
</protein>
<dbReference type="Gene3D" id="3.30.710.10">
    <property type="entry name" value="Potassium Channel Kv1.1, Chain A"/>
    <property type="match status" value="1"/>
</dbReference>
<dbReference type="Gene3D" id="2.60.210.10">
    <property type="entry name" value="Apoptosis, Tumor Necrosis Factor Receptor Associated Protein 2, Chain A"/>
    <property type="match status" value="1"/>
</dbReference>
<accession>I1HVB9</accession>
<dbReference type="InterPro" id="IPR045005">
    <property type="entry name" value="BPM1-6"/>
</dbReference>
<dbReference type="AlphaFoldDB" id="I1HVB9"/>
<dbReference type="Pfam" id="PF00651">
    <property type="entry name" value="BTB"/>
    <property type="match status" value="1"/>
</dbReference>
<reference evidence="4 5" key="1">
    <citation type="journal article" date="2010" name="Nature">
        <title>Genome sequencing and analysis of the model grass Brachypodium distachyon.</title>
        <authorList>
            <consortium name="International Brachypodium Initiative"/>
        </authorList>
    </citation>
    <scope>NUCLEOTIDE SEQUENCE [LARGE SCALE GENOMIC DNA]</scope>
    <source>
        <strain evidence="4 5">Bd21</strain>
    </source>
</reference>
<reference evidence="5" key="3">
    <citation type="submission" date="2018-08" db="UniProtKB">
        <authorList>
            <consortium name="EnsemblPlants"/>
        </authorList>
    </citation>
    <scope>IDENTIFICATION</scope>
    <source>
        <strain evidence="5">cv. Bd21</strain>
    </source>
</reference>
<evidence type="ECO:0008006" key="7">
    <source>
        <dbReference type="Google" id="ProtNLM"/>
    </source>
</evidence>
<proteinExistence type="predicted"/>
<dbReference type="InterPro" id="IPR011333">
    <property type="entry name" value="SKP1/BTB/POZ_sf"/>
</dbReference>
<dbReference type="PROSITE" id="PS50144">
    <property type="entry name" value="MATH"/>
    <property type="match status" value="1"/>
</dbReference>
<feature type="domain" description="BTB" evidence="2">
    <location>
        <begin position="170"/>
        <end position="237"/>
    </location>
</feature>
<dbReference type="Pfam" id="PF22486">
    <property type="entry name" value="MATH_2"/>
    <property type="match status" value="1"/>
</dbReference>
<dbReference type="SUPFAM" id="SSF49599">
    <property type="entry name" value="TRAF domain-like"/>
    <property type="match status" value="1"/>
</dbReference>
<keyword evidence="6" id="KW-1185">Reference proteome</keyword>
<dbReference type="Proteomes" id="UP000008810">
    <property type="component" value="Chromosome 2"/>
</dbReference>
<dbReference type="PANTHER" id="PTHR26379:SF504">
    <property type="entry name" value="OS08G0523800 PROTEIN"/>
    <property type="match status" value="1"/>
</dbReference>
<evidence type="ECO:0000313" key="6">
    <source>
        <dbReference type="Proteomes" id="UP000008810"/>
    </source>
</evidence>
<comment type="pathway">
    <text evidence="1">Protein modification; protein ubiquitination.</text>
</comment>
<organism evidence="5">
    <name type="scientific">Brachypodium distachyon</name>
    <name type="common">Purple false brome</name>
    <name type="synonym">Trachynia distachya</name>
    <dbReference type="NCBI Taxonomy" id="15368"/>
    <lineage>
        <taxon>Eukaryota</taxon>
        <taxon>Viridiplantae</taxon>
        <taxon>Streptophyta</taxon>
        <taxon>Embryophyta</taxon>
        <taxon>Tracheophyta</taxon>
        <taxon>Spermatophyta</taxon>
        <taxon>Magnoliopsida</taxon>
        <taxon>Liliopsida</taxon>
        <taxon>Poales</taxon>
        <taxon>Poaceae</taxon>
        <taxon>BOP clade</taxon>
        <taxon>Pooideae</taxon>
        <taxon>Stipodae</taxon>
        <taxon>Brachypodieae</taxon>
        <taxon>Brachypodium</taxon>
    </lineage>
</organism>
<dbReference type="GO" id="GO:0016567">
    <property type="term" value="P:protein ubiquitination"/>
    <property type="evidence" value="ECO:0007669"/>
    <property type="project" value="InterPro"/>
</dbReference>
<dbReference type="InterPro" id="IPR000210">
    <property type="entry name" value="BTB/POZ_dom"/>
</dbReference>
<dbReference type="EnsemblPlants" id="KQK11610">
    <property type="protein sequence ID" value="KQK11610"/>
    <property type="gene ID" value="BRADI_2g61167v3"/>
</dbReference>
<evidence type="ECO:0000313" key="5">
    <source>
        <dbReference type="EnsemblPlants" id="KQK11610"/>
    </source>
</evidence>
<evidence type="ECO:0000313" key="4">
    <source>
        <dbReference type="EMBL" id="KQK11610.1"/>
    </source>
</evidence>
<dbReference type="Gramene" id="KQK11610">
    <property type="protein sequence ID" value="KQK11610"/>
    <property type="gene ID" value="BRADI_2g61167v3"/>
</dbReference>
<dbReference type="OMA" id="ANGWARI"/>
<dbReference type="SUPFAM" id="SSF54695">
    <property type="entry name" value="POZ domain"/>
    <property type="match status" value="1"/>
</dbReference>
<evidence type="ECO:0000259" key="3">
    <source>
        <dbReference type="PROSITE" id="PS50144"/>
    </source>
</evidence>
<name>I1HVB9_BRADI</name>
<dbReference type="CDD" id="cd00121">
    <property type="entry name" value="MATH"/>
    <property type="match status" value="1"/>
</dbReference>
<dbReference type="PANTHER" id="PTHR26379">
    <property type="entry name" value="BTB/POZ AND MATH DOMAIN-CONTAINING PROTEIN 1"/>
    <property type="match status" value="1"/>
</dbReference>